<feature type="domain" description="POTRA" evidence="13">
    <location>
        <begin position="183"/>
        <end position="241"/>
    </location>
</feature>
<comment type="subcellular location">
    <subcellularLocation>
        <location evidence="1">Cell outer membrane</location>
    </subcellularLocation>
</comment>
<feature type="domain" description="TamA POTRA" evidence="14">
    <location>
        <begin position="22"/>
        <end position="93"/>
    </location>
</feature>
<evidence type="ECO:0000259" key="14">
    <source>
        <dbReference type="Pfam" id="PF17243"/>
    </source>
</evidence>
<dbReference type="Proteomes" id="UP000633814">
    <property type="component" value="Unassembled WGS sequence"/>
</dbReference>
<sequence>MFRLIMFLMVLLPNIATAQTSLRLTGLSGELEDNVKLYLDRYTPDEISTALRFQSRLEDDISTALQALGYYHSTVSIELQNSGKNSRLLIQVDAGEPTLINKANILINGEAQNDSDFLALLKQAPQVGQTVHHGRYDSFKKALTNLALRKGYFEANFSLARLEVAPALKQAFVQLTFDSGPRYRFGPVRFQGNQIEDVRLQSLVPFKVGDPYLATQLGELNQAIANTSWFSSILVTGNTDKVTEHILPVDVELAPRKRNSIETGIGFSDDVGARLKLNWLKPWLNQRGHSLDSKLALSGAEQSIQAAYKLPLESVATDFWQLQYGLRNRDYQDTLSKESNLALERHWLLSNDWYRTASLRWLYEDYTQADQQDTSSLIIPGMSFSRSRQTGSGMPTRADRLLFGVEVSDSSWGSDASFVRLRGRAGYITTFANNHRFVGRLDAGAVLMEDIDNLPPSIRFFAGGDNNLRGYAYESVSPLNDEGELIGGRYMTTASLEYQYRVKGNWWLAGFTDYGSAWTDTPDWKLGVGFGVRWASPVGAVRIDLAWGLDAVDSPFQLHFSLGPEL</sequence>
<comment type="similarity">
    <text evidence="2">Belongs to the TamA family.</text>
</comment>
<keyword evidence="5" id="KW-0812">Transmembrane</keyword>
<name>A0ABS8C3E7_9ALTE</name>
<evidence type="ECO:0000256" key="9">
    <source>
        <dbReference type="ARBA" id="ARBA00033063"/>
    </source>
</evidence>
<proteinExistence type="inferred from homology"/>
<dbReference type="RefSeq" id="WP_226750945.1">
    <property type="nucleotide sequence ID" value="NZ_JAEINI020000004.1"/>
</dbReference>
<comment type="caution">
    <text evidence="15">The sequence shown here is derived from an EMBL/GenBank/DDBJ whole genome shotgun (WGS) entry which is preliminary data.</text>
</comment>
<organism evidence="15 16">
    <name type="scientific">Alishewanella maricola</name>
    <dbReference type="NCBI Taxonomy" id="2795740"/>
    <lineage>
        <taxon>Bacteria</taxon>
        <taxon>Pseudomonadati</taxon>
        <taxon>Pseudomonadota</taxon>
        <taxon>Gammaproteobacteria</taxon>
        <taxon>Alteromonadales</taxon>
        <taxon>Alteromonadaceae</taxon>
        <taxon>Alishewanella</taxon>
    </lineage>
</organism>
<dbReference type="Pfam" id="PF01103">
    <property type="entry name" value="Omp85"/>
    <property type="match status" value="1"/>
</dbReference>
<dbReference type="Pfam" id="PF07244">
    <property type="entry name" value="POTRA"/>
    <property type="match status" value="1"/>
</dbReference>
<reference evidence="15 16" key="1">
    <citation type="submission" date="2021-10" db="EMBL/GenBank/DDBJ databases">
        <title>Alishewanella koreense sp. nov. isolated from seawater of southwestern coast in South Korea and the proposal for the reclassification of Rheinheimera perlucida and Rheinheimera tuosuensis as Arsukibacterium perlucida and Arsukibacterium tuosuensis.</title>
        <authorList>
            <person name="Kim K.H."/>
            <person name="Ruan W."/>
            <person name="Kim K.R."/>
            <person name="Baek J.H."/>
            <person name="Jeon C.O."/>
        </authorList>
    </citation>
    <scope>NUCLEOTIDE SEQUENCE [LARGE SCALE GENOMIC DNA]</scope>
    <source>
        <strain evidence="15 16">16-MA</strain>
    </source>
</reference>
<keyword evidence="7" id="KW-0472">Membrane</keyword>
<evidence type="ECO:0000256" key="6">
    <source>
        <dbReference type="ARBA" id="ARBA00022729"/>
    </source>
</evidence>
<evidence type="ECO:0000256" key="4">
    <source>
        <dbReference type="ARBA" id="ARBA00022452"/>
    </source>
</evidence>
<evidence type="ECO:0000256" key="5">
    <source>
        <dbReference type="ARBA" id="ARBA00022692"/>
    </source>
</evidence>
<evidence type="ECO:0000256" key="10">
    <source>
        <dbReference type="ARBA" id="ARBA00093548"/>
    </source>
</evidence>
<evidence type="ECO:0000256" key="7">
    <source>
        <dbReference type="ARBA" id="ARBA00023136"/>
    </source>
</evidence>
<evidence type="ECO:0000256" key="3">
    <source>
        <dbReference type="ARBA" id="ARBA00015419"/>
    </source>
</evidence>
<feature type="domain" description="Bacterial surface antigen (D15)" evidence="12">
    <location>
        <begin position="274"/>
        <end position="563"/>
    </location>
</feature>
<keyword evidence="6 11" id="KW-0732">Signal</keyword>
<feature type="chain" id="PRO_5046035498" description="Translocation and assembly module subunit TamA" evidence="11">
    <location>
        <begin position="19"/>
        <end position="566"/>
    </location>
</feature>
<dbReference type="InterPro" id="IPR039910">
    <property type="entry name" value="D15-like"/>
</dbReference>
<dbReference type="InterPro" id="IPR035243">
    <property type="entry name" value="TamA_POTRA_Dom_1"/>
</dbReference>
<evidence type="ECO:0000259" key="13">
    <source>
        <dbReference type="Pfam" id="PF07244"/>
    </source>
</evidence>
<dbReference type="Gene3D" id="3.10.20.310">
    <property type="entry name" value="membrane protein fhac"/>
    <property type="match status" value="3"/>
</dbReference>
<evidence type="ECO:0000259" key="12">
    <source>
        <dbReference type="Pfam" id="PF01103"/>
    </source>
</evidence>
<dbReference type="Gene3D" id="2.40.160.50">
    <property type="entry name" value="membrane protein fhac: a member of the omp85/tpsb transporter family"/>
    <property type="match status" value="1"/>
</dbReference>
<evidence type="ECO:0000256" key="11">
    <source>
        <dbReference type="SAM" id="SignalP"/>
    </source>
</evidence>
<dbReference type="PANTHER" id="PTHR12815">
    <property type="entry name" value="SORTING AND ASSEMBLY MACHINERY SAMM50 PROTEIN FAMILY MEMBER"/>
    <property type="match status" value="1"/>
</dbReference>
<keyword evidence="4" id="KW-1134">Transmembrane beta strand</keyword>
<protein>
    <recommendedName>
        <fullName evidence="3">Translocation and assembly module subunit TamA</fullName>
    </recommendedName>
    <alternativeName>
        <fullName evidence="9">Autotransporter assembly factor TamA</fullName>
    </alternativeName>
</protein>
<dbReference type="InterPro" id="IPR010827">
    <property type="entry name" value="BamA/TamA_POTRA"/>
</dbReference>
<gene>
    <name evidence="15" type="ORF">JAO78_008525</name>
</gene>
<dbReference type="PANTHER" id="PTHR12815:SF47">
    <property type="entry name" value="TRANSLOCATION AND ASSEMBLY MODULE SUBUNIT TAMA"/>
    <property type="match status" value="1"/>
</dbReference>
<dbReference type="Pfam" id="PF17243">
    <property type="entry name" value="POTRA_TamA_1"/>
    <property type="match status" value="1"/>
</dbReference>
<evidence type="ECO:0000256" key="2">
    <source>
        <dbReference type="ARBA" id="ARBA00010248"/>
    </source>
</evidence>
<accession>A0ABS8C3E7</accession>
<evidence type="ECO:0000256" key="1">
    <source>
        <dbReference type="ARBA" id="ARBA00004442"/>
    </source>
</evidence>
<feature type="signal peptide" evidence="11">
    <location>
        <begin position="1"/>
        <end position="18"/>
    </location>
</feature>
<keyword evidence="16" id="KW-1185">Reference proteome</keyword>
<keyword evidence="8" id="KW-0998">Cell outer membrane</keyword>
<dbReference type="EMBL" id="JAEINI020000004">
    <property type="protein sequence ID" value="MCB5226859.1"/>
    <property type="molecule type" value="Genomic_DNA"/>
</dbReference>
<dbReference type="InterPro" id="IPR000184">
    <property type="entry name" value="Bac_surfAg_D15"/>
</dbReference>
<comment type="subunit">
    <text evidence="10">Interacts with TamB to form the translocation and assembly module (TAM).</text>
</comment>
<evidence type="ECO:0000313" key="16">
    <source>
        <dbReference type="Proteomes" id="UP000633814"/>
    </source>
</evidence>
<evidence type="ECO:0000256" key="8">
    <source>
        <dbReference type="ARBA" id="ARBA00023237"/>
    </source>
</evidence>
<evidence type="ECO:0000313" key="15">
    <source>
        <dbReference type="EMBL" id="MCB5226859.1"/>
    </source>
</evidence>